<dbReference type="AlphaFoldDB" id="A0A1W1B9W3"/>
<evidence type="ECO:0000313" key="1">
    <source>
        <dbReference type="EMBL" id="SFV50319.1"/>
    </source>
</evidence>
<protein>
    <submittedName>
        <fullName evidence="1">Uncharacterized protein</fullName>
    </submittedName>
</protein>
<name>A0A1W1B9W3_9ZZZZ</name>
<gene>
    <name evidence="1" type="ORF">MNB_SV-6-1240</name>
</gene>
<sequence>MTDDQGATATDEVIVTIKSSEIPSTLISKAIVGKDLHKPSAPDGNAVISPNKFFRVAAPARRPVVEKYGFSSDGTRMTFEVYYVDDGTPFVHEVYSYDIRDGYVDLVVLTSSGGESFPVGTKIKLHILDLTDKYVELKEELVGGVDDIPAGAVKMYYSAADAEALAK</sequence>
<dbReference type="EMBL" id="FPHC01000009">
    <property type="protein sequence ID" value="SFV50319.1"/>
    <property type="molecule type" value="Genomic_DNA"/>
</dbReference>
<accession>A0A1W1B9W3</accession>
<reference evidence="1" key="1">
    <citation type="submission" date="2016-10" db="EMBL/GenBank/DDBJ databases">
        <authorList>
            <person name="de Groot N.N."/>
        </authorList>
    </citation>
    <scope>NUCLEOTIDE SEQUENCE</scope>
</reference>
<proteinExistence type="predicted"/>
<organism evidence="1">
    <name type="scientific">hydrothermal vent metagenome</name>
    <dbReference type="NCBI Taxonomy" id="652676"/>
    <lineage>
        <taxon>unclassified sequences</taxon>
        <taxon>metagenomes</taxon>
        <taxon>ecological metagenomes</taxon>
    </lineage>
</organism>